<protein>
    <submittedName>
        <fullName evidence="2">Uncharacterized protein</fullName>
    </submittedName>
</protein>
<dbReference type="Proteomes" id="UP000184063">
    <property type="component" value="Unassembled WGS sequence"/>
</dbReference>
<reference evidence="3" key="1">
    <citation type="journal article" date="2017" name="Genome Biol.">
        <title>Comparative genomics reveals high biological diversity and specific adaptations in the industrially and medically important fungal genus Aspergillus.</title>
        <authorList>
            <person name="de Vries R.P."/>
            <person name="Riley R."/>
            <person name="Wiebenga A."/>
            <person name="Aguilar-Osorio G."/>
            <person name="Amillis S."/>
            <person name="Uchima C.A."/>
            <person name="Anderluh G."/>
            <person name="Asadollahi M."/>
            <person name="Askin M."/>
            <person name="Barry K."/>
            <person name="Battaglia E."/>
            <person name="Bayram O."/>
            <person name="Benocci T."/>
            <person name="Braus-Stromeyer S.A."/>
            <person name="Caldana C."/>
            <person name="Canovas D."/>
            <person name="Cerqueira G.C."/>
            <person name="Chen F."/>
            <person name="Chen W."/>
            <person name="Choi C."/>
            <person name="Clum A."/>
            <person name="Dos Santos R.A."/>
            <person name="Damasio A.R."/>
            <person name="Diallinas G."/>
            <person name="Emri T."/>
            <person name="Fekete E."/>
            <person name="Flipphi M."/>
            <person name="Freyberg S."/>
            <person name="Gallo A."/>
            <person name="Gournas C."/>
            <person name="Habgood R."/>
            <person name="Hainaut M."/>
            <person name="Harispe M.L."/>
            <person name="Henrissat B."/>
            <person name="Hilden K.S."/>
            <person name="Hope R."/>
            <person name="Hossain A."/>
            <person name="Karabika E."/>
            <person name="Karaffa L."/>
            <person name="Karanyi Z."/>
            <person name="Krasevec N."/>
            <person name="Kuo A."/>
            <person name="Kusch H."/>
            <person name="LaButti K."/>
            <person name="Lagendijk E.L."/>
            <person name="Lapidus A."/>
            <person name="Levasseur A."/>
            <person name="Lindquist E."/>
            <person name="Lipzen A."/>
            <person name="Logrieco A.F."/>
            <person name="MacCabe A."/>
            <person name="Maekelae M.R."/>
            <person name="Malavazi I."/>
            <person name="Melin P."/>
            <person name="Meyer V."/>
            <person name="Mielnichuk N."/>
            <person name="Miskei M."/>
            <person name="Molnar A.P."/>
            <person name="Mule G."/>
            <person name="Ngan C.Y."/>
            <person name="Orejas M."/>
            <person name="Orosz E."/>
            <person name="Ouedraogo J.P."/>
            <person name="Overkamp K.M."/>
            <person name="Park H.-S."/>
            <person name="Perrone G."/>
            <person name="Piumi F."/>
            <person name="Punt P.J."/>
            <person name="Ram A.F."/>
            <person name="Ramon A."/>
            <person name="Rauscher S."/>
            <person name="Record E."/>
            <person name="Riano-Pachon D.M."/>
            <person name="Robert V."/>
            <person name="Roehrig J."/>
            <person name="Ruller R."/>
            <person name="Salamov A."/>
            <person name="Salih N.S."/>
            <person name="Samson R.A."/>
            <person name="Sandor E."/>
            <person name="Sanguinetti M."/>
            <person name="Schuetze T."/>
            <person name="Sepcic K."/>
            <person name="Shelest E."/>
            <person name="Sherlock G."/>
            <person name="Sophianopoulou V."/>
            <person name="Squina F.M."/>
            <person name="Sun H."/>
            <person name="Susca A."/>
            <person name="Todd R.B."/>
            <person name="Tsang A."/>
            <person name="Unkles S.E."/>
            <person name="van de Wiele N."/>
            <person name="van Rossen-Uffink D."/>
            <person name="Oliveira J.V."/>
            <person name="Vesth T.C."/>
            <person name="Visser J."/>
            <person name="Yu J.-H."/>
            <person name="Zhou M."/>
            <person name="Andersen M.R."/>
            <person name="Archer D.B."/>
            <person name="Baker S.E."/>
            <person name="Benoit I."/>
            <person name="Brakhage A.A."/>
            <person name="Braus G.H."/>
            <person name="Fischer R."/>
            <person name="Frisvad J.C."/>
            <person name="Goldman G.H."/>
            <person name="Houbraken J."/>
            <person name="Oakley B."/>
            <person name="Pocsi I."/>
            <person name="Scazzocchio C."/>
            <person name="Seiboth B."/>
            <person name="vanKuyk P.A."/>
            <person name="Wortman J."/>
            <person name="Dyer P.S."/>
            <person name="Grigoriev I.V."/>
        </authorList>
    </citation>
    <scope>NUCLEOTIDE SEQUENCE [LARGE SCALE GENOMIC DNA]</scope>
    <source>
        <strain evidence="3">CBS 106.47</strain>
    </source>
</reference>
<sequence>MVDTSRHPGGEKPCKLKHPAWKSETTKNRSPFPQTWCCCAPVPLVITLHHLRLHPMIASSSSVVANLLSILTNIIHTNKYTDRIRDDGGLL</sequence>
<name>A0A1M3TPH5_ASPLC</name>
<dbReference type="AlphaFoldDB" id="A0A1M3TPH5"/>
<evidence type="ECO:0000256" key="1">
    <source>
        <dbReference type="SAM" id="MobiDB-lite"/>
    </source>
</evidence>
<evidence type="ECO:0000313" key="3">
    <source>
        <dbReference type="Proteomes" id="UP000184063"/>
    </source>
</evidence>
<accession>A0A1M3TPH5</accession>
<gene>
    <name evidence="2" type="ORF">ASPFODRAFT_44178</name>
</gene>
<feature type="region of interest" description="Disordered" evidence="1">
    <location>
        <begin position="1"/>
        <end position="31"/>
    </location>
</feature>
<proteinExistence type="predicted"/>
<feature type="compositionally biased region" description="Basic and acidic residues" evidence="1">
    <location>
        <begin position="1"/>
        <end position="14"/>
    </location>
</feature>
<evidence type="ECO:0000313" key="2">
    <source>
        <dbReference type="EMBL" id="OJZ88492.1"/>
    </source>
</evidence>
<dbReference type="EMBL" id="KV878239">
    <property type="protein sequence ID" value="OJZ88492.1"/>
    <property type="molecule type" value="Genomic_DNA"/>
</dbReference>
<organism evidence="2 3">
    <name type="scientific">Aspergillus luchuensis (strain CBS 106.47)</name>
    <dbReference type="NCBI Taxonomy" id="1137211"/>
    <lineage>
        <taxon>Eukaryota</taxon>
        <taxon>Fungi</taxon>
        <taxon>Dikarya</taxon>
        <taxon>Ascomycota</taxon>
        <taxon>Pezizomycotina</taxon>
        <taxon>Eurotiomycetes</taxon>
        <taxon>Eurotiomycetidae</taxon>
        <taxon>Eurotiales</taxon>
        <taxon>Aspergillaceae</taxon>
        <taxon>Aspergillus</taxon>
        <taxon>Aspergillus subgen. Circumdati</taxon>
    </lineage>
</organism>
<dbReference type="VEuPathDB" id="FungiDB:ASPFODRAFT_44178"/>